<dbReference type="SMART" id="SM00409">
    <property type="entry name" value="IG"/>
    <property type="match status" value="5"/>
</dbReference>
<dbReference type="InterPro" id="IPR013783">
    <property type="entry name" value="Ig-like_fold"/>
</dbReference>
<dbReference type="InterPro" id="IPR003961">
    <property type="entry name" value="FN3_dom"/>
</dbReference>
<evidence type="ECO:0000256" key="4">
    <source>
        <dbReference type="ARBA" id="ARBA00022889"/>
    </source>
</evidence>
<keyword evidence="14" id="KW-1185">Reference proteome</keyword>
<dbReference type="FunFam" id="2.60.40.10:FF:002807">
    <property type="entry name" value="Sensory AXon guidance"/>
    <property type="match status" value="1"/>
</dbReference>
<evidence type="ECO:0000256" key="7">
    <source>
        <dbReference type="ARBA" id="ARBA00023157"/>
    </source>
</evidence>
<evidence type="ECO:0008006" key="15">
    <source>
        <dbReference type="Google" id="ProtNLM"/>
    </source>
</evidence>
<evidence type="ECO:0000313" key="13">
    <source>
        <dbReference type="EMBL" id="KAK0428573.1"/>
    </source>
</evidence>
<dbReference type="PROSITE" id="PS50853">
    <property type="entry name" value="FN3"/>
    <property type="match status" value="3"/>
</dbReference>
<dbReference type="Proteomes" id="UP001175271">
    <property type="component" value="Unassembled WGS sequence"/>
</dbReference>
<keyword evidence="5 9" id="KW-1133">Transmembrane helix</keyword>
<dbReference type="Pfam" id="PF13882">
    <property type="entry name" value="Bravo_FIGEY"/>
    <property type="match status" value="1"/>
</dbReference>
<dbReference type="InterPro" id="IPR003598">
    <property type="entry name" value="Ig_sub2"/>
</dbReference>
<evidence type="ECO:0000256" key="2">
    <source>
        <dbReference type="ARBA" id="ARBA00022692"/>
    </source>
</evidence>
<dbReference type="InterPro" id="IPR007110">
    <property type="entry name" value="Ig-like_dom"/>
</dbReference>
<feature type="compositionally biased region" description="Basic and acidic residues" evidence="8">
    <location>
        <begin position="1251"/>
        <end position="1263"/>
    </location>
</feature>
<keyword evidence="3" id="KW-0677">Repeat</keyword>
<evidence type="ECO:0000259" key="11">
    <source>
        <dbReference type="PROSITE" id="PS50835"/>
    </source>
</evidence>
<comment type="caution">
    <text evidence="13">The sequence shown here is derived from an EMBL/GenBank/DDBJ whole genome shotgun (WGS) entry which is preliminary data.</text>
</comment>
<feature type="domain" description="Ig-like" evidence="11">
    <location>
        <begin position="449"/>
        <end position="538"/>
    </location>
</feature>
<feature type="domain" description="Ig-like" evidence="11">
    <location>
        <begin position="258"/>
        <end position="330"/>
    </location>
</feature>
<feature type="domain" description="Fibronectin type-III" evidence="12">
    <location>
        <begin position="758"/>
        <end position="859"/>
    </location>
</feature>
<accession>A0AA39IQF6</accession>
<keyword evidence="4" id="KW-0130">Cell adhesion</keyword>
<keyword evidence="2 9" id="KW-0812">Transmembrane</keyword>
<feature type="domain" description="Ig-like" evidence="11">
    <location>
        <begin position="350"/>
        <end position="431"/>
    </location>
</feature>
<dbReference type="CDD" id="cd00096">
    <property type="entry name" value="Ig"/>
    <property type="match status" value="1"/>
</dbReference>
<keyword evidence="6 9" id="KW-0472">Membrane</keyword>
<dbReference type="CDD" id="cd00063">
    <property type="entry name" value="FN3"/>
    <property type="match status" value="4"/>
</dbReference>
<dbReference type="SUPFAM" id="SSF49265">
    <property type="entry name" value="Fibronectin type III"/>
    <property type="match status" value="3"/>
</dbReference>
<evidence type="ECO:0000256" key="3">
    <source>
        <dbReference type="ARBA" id="ARBA00022737"/>
    </source>
</evidence>
<dbReference type="PANTHER" id="PTHR44170">
    <property type="entry name" value="PROTEIN SIDEKICK"/>
    <property type="match status" value="1"/>
</dbReference>
<evidence type="ECO:0000259" key="12">
    <source>
        <dbReference type="PROSITE" id="PS50853"/>
    </source>
</evidence>
<feature type="chain" id="PRO_5041258191" description="Neuroglian" evidence="10">
    <location>
        <begin position="23"/>
        <end position="1340"/>
    </location>
</feature>
<dbReference type="InterPro" id="IPR026966">
    <property type="entry name" value="Neurofascin/L1/NrCAM_C"/>
</dbReference>
<comment type="subcellular location">
    <subcellularLocation>
        <location evidence="1">Membrane</location>
        <topology evidence="1">Single-pass type I membrane protein</topology>
    </subcellularLocation>
</comment>
<dbReference type="SUPFAM" id="SSF48726">
    <property type="entry name" value="Immunoglobulin"/>
    <property type="match status" value="6"/>
</dbReference>
<dbReference type="GO" id="GO:0098609">
    <property type="term" value="P:cell-cell adhesion"/>
    <property type="evidence" value="ECO:0007669"/>
    <property type="project" value="TreeGrafter"/>
</dbReference>
<feature type="compositionally biased region" description="Basic and acidic residues" evidence="8">
    <location>
        <begin position="1274"/>
        <end position="1283"/>
    </location>
</feature>
<feature type="transmembrane region" description="Helical" evidence="9">
    <location>
        <begin position="1218"/>
        <end position="1242"/>
    </location>
</feature>
<dbReference type="Pfam" id="PF07679">
    <property type="entry name" value="I-set"/>
    <property type="match status" value="2"/>
</dbReference>
<feature type="domain" description="Fibronectin type-III" evidence="12">
    <location>
        <begin position="1110"/>
        <end position="1211"/>
    </location>
</feature>
<dbReference type="InterPro" id="IPR003599">
    <property type="entry name" value="Ig_sub"/>
</dbReference>
<dbReference type="InterPro" id="IPR013098">
    <property type="entry name" value="Ig_I-set"/>
</dbReference>
<dbReference type="Pfam" id="PF13927">
    <property type="entry name" value="Ig_3"/>
    <property type="match status" value="2"/>
</dbReference>
<feature type="domain" description="Ig-like" evidence="11">
    <location>
        <begin position="148"/>
        <end position="245"/>
    </location>
</feature>
<feature type="domain" description="Ig-like" evidence="11">
    <location>
        <begin position="540"/>
        <end position="633"/>
    </location>
</feature>
<dbReference type="SMART" id="SM00408">
    <property type="entry name" value="IGc2"/>
    <property type="match status" value="5"/>
</dbReference>
<proteinExistence type="predicted"/>
<keyword evidence="7" id="KW-1015">Disulfide bond</keyword>
<feature type="domain" description="Fibronectin type-III" evidence="12">
    <location>
        <begin position="1002"/>
        <end position="1104"/>
    </location>
</feature>
<dbReference type="SMART" id="SM00060">
    <property type="entry name" value="FN3"/>
    <property type="match status" value="4"/>
</dbReference>
<feature type="region of interest" description="Disordered" evidence="8">
    <location>
        <begin position="936"/>
        <end position="955"/>
    </location>
</feature>
<evidence type="ECO:0000256" key="10">
    <source>
        <dbReference type="SAM" id="SignalP"/>
    </source>
</evidence>
<dbReference type="Gene3D" id="2.60.40.10">
    <property type="entry name" value="Immunoglobulins"/>
    <property type="match status" value="10"/>
</dbReference>
<organism evidence="13 14">
    <name type="scientific">Steinernema hermaphroditum</name>
    <dbReference type="NCBI Taxonomy" id="289476"/>
    <lineage>
        <taxon>Eukaryota</taxon>
        <taxon>Metazoa</taxon>
        <taxon>Ecdysozoa</taxon>
        <taxon>Nematoda</taxon>
        <taxon>Chromadorea</taxon>
        <taxon>Rhabditida</taxon>
        <taxon>Tylenchina</taxon>
        <taxon>Panagrolaimomorpha</taxon>
        <taxon>Strongyloidoidea</taxon>
        <taxon>Steinernematidae</taxon>
        <taxon>Steinernema</taxon>
    </lineage>
</organism>
<name>A0AA39IQF6_9BILA</name>
<evidence type="ECO:0000256" key="5">
    <source>
        <dbReference type="ARBA" id="ARBA00022989"/>
    </source>
</evidence>
<protein>
    <recommendedName>
        <fullName evidence="15">Neuroglian</fullName>
    </recommendedName>
</protein>
<sequence>MGHSNMRRWLLLIFSLLSVSHCVDIDWTSIPTPPQFIHQPNDPIIYYTLEGGTVNAGENHEYLRERELRCKAIGNPPPYYKWKKNGKPFNLEMFSDRIAKVPGDDGSFVFRSMVASDEGEYHCEASNGNGTAVSEKVKLEQTWIHYFPKEAPEEVKVELGDAYSRNCTPPESNPKARVYWIFKGDEEGSFESINSSHISTNEEGTIFFHFVKDTDFKPNLYYTCTAENVKLKDYKFGSQFRLDVTKNRRRALNAAVPPSEQYVNQSAPVALNGHIHKLSCFFSGYPEPKPKWYHNGKEISEDNADGFMFESYGKTLVFNVSMAKQGKYDCKFPTHADIDRSFQVIVESAPYWPEGPPPNTNTSEGETVTFNCQTSGKPMPSVTFYKNGVAMLKPEPGENWVIDGSKLTIYDVKKGVHGKGDNAVYQCKAENKHGYLWTNFYLNLLAFKPQLLSDSGEVEAVEGRAFELECKFFASPVANVSWEAPPLLGTPHTVIPVDAHGVGRLSIAEVTMDSEGEYVCIGENKYGKAEGTSKLVVRKPTRLPPDDKKERVIVAGKALELECEAEHDPHLEVTYEWLVDQRPIPEKLMEDEHYKITESNSLIITRPAMYDTAEYTCIAKTKLDEAKRTQKLRIKDVPNPVHSAYVKHCDPHNLVASIFIEHMEDANVIEPIKEVWIQYISDPDVDEHAWKTLPIEFLAQNHEIVEGDSRMVRGEIVVSIKPFSRDQYRVFARNDVGDSSPLRVKGNCDAPAKEPFMNPTDVRVEGSQPDNLIVYWKPLERRDWNGPNLVYDVMYQHGDASRGGTWTNISGLRPDSDHVTIDLSDDKPYEVYNVQVVARNDEGMSKVRPKIVSGRTGEGDPGVTPEGFRVTNVGRTTAEFQWKPVDPSVVSGNFVGYKAQNDHDFFQITHWHEDVGDDYDEEDEETFRRRRRSVNRAERDLSAVADHPPSNRKSIVFSKDVNSGIVSGLKPNTINYAQISVVNGQNEGPPSEPISFRMDEGVPTPVQKLGAYPMNNRSPAEKGVIVVRWGKPRNINGKLTHYTVQRCSVDDNSCLPPVEVSAKQNQYRLDGLDNDRDYRIKVIAHTAAGEGTPNSVDAHTLPTSILTDLEPEVPVLLEGGIGEDHINVTFVPGEFNRDANRPVGNTHYVKYRPEGEEEWQVAKPEQDNLDVSVANLEPGTKYEMAVVSVQRDGEMTRETPSRIHHISTTGYGTRSARIWWILLIIALIILLLCILCCVCALARQRGAKYPVSEKERQQGRERILPTGRSFGEYAKSEDDEKRSLTGQSKAESETDSMAEYGDTDPGRFTEDGSFIGQYVPNKTLVSANDKPEKGSSSTFV</sequence>
<reference evidence="13" key="1">
    <citation type="submission" date="2023-06" db="EMBL/GenBank/DDBJ databases">
        <title>Genomic analysis of the entomopathogenic nematode Steinernema hermaphroditum.</title>
        <authorList>
            <person name="Schwarz E.M."/>
            <person name="Heppert J.K."/>
            <person name="Baniya A."/>
            <person name="Schwartz H.T."/>
            <person name="Tan C.-H."/>
            <person name="Antoshechkin I."/>
            <person name="Sternberg P.W."/>
            <person name="Goodrich-Blair H."/>
            <person name="Dillman A.R."/>
        </authorList>
    </citation>
    <scope>NUCLEOTIDE SEQUENCE</scope>
    <source>
        <strain evidence="13">PS9179</strain>
        <tissue evidence="13">Whole animal</tissue>
    </source>
</reference>
<feature type="domain" description="Ig-like" evidence="11">
    <location>
        <begin position="43"/>
        <end position="140"/>
    </location>
</feature>
<gene>
    <name evidence="13" type="ORF">QR680_010881</name>
</gene>
<evidence type="ECO:0000256" key="8">
    <source>
        <dbReference type="SAM" id="MobiDB-lite"/>
    </source>
</evidence>
<evidence type="ECO:0000313" key="14">
    <source>
        <dbReference type="Proteomes" id="UP001175271"/>
    </source>
</evidence>
<evidence type="ECO:0000256" key="6">
    <source>
        <dbReference type="ARBA" id="ARBA00023136"/>
    </source>
</evidence>
<dbReference type="InterPro" id="IPR036116">
    <property type="entry name" value="FN3_sf"/>
</dbReference>
<keyword evidence="10" id="KW-0732">Signal</keyword>
<dbReference type="Pfam" id="PF00041">
    <property type="entry name" value="fn3"/>
    <property type="match status" value="3"/>
</dbReference>
<feature type="signal peptide" evidence="10">
    <location>
        <begin position="1"/>
        <end position="22"/>
    </location>
</feature>
<evidence type="ECO:0000256" key="9">
    <source>
        <dbReference type="SAM" id="Phobius"/>
    </source>
</evidence>
<evidence type="ECO:0000256" key="1">
    <source>
        <dbReference type="ARBA" id="ARBA00004479"/>
    </source>
</evidence>
<feature type="region of interest" description="Disordered" evidence="8">
    <location>
        <begin position="1250"/>
        <end position="1314"/>
    </location>
</feature>
<dbReference type="GO" id="GO:0016020">
    <property type="term" value="C:membrane"/>
    <property type="evidence" value="ECO:0007669"/>
    <property type="project" value="UniProtKB-SubCell"/>
</dbReference>
<dbReference type="EMBL" id="JAUCMV010000001">
    <property type="protein sequence ID" value="KAK0428573.1"/>
    <property type="molecule type" value="Genomic_DNA"/>
</dbReference>
<dbReference type="InterPro" id="IPR036179">
    <property type="entry name" value="Ig-like_dom_sf"/>
</dbReference>
<dbReference type="PROSITE" id="PS50835">
    <property type="entry name" value="IG_LIKE"/>
    <property type="match status" value="6"/>
</dbReference>
<dbReference type="PANTHER" id="PTHR44170:SF35">
    <property type="entry name" value="NEUROGLIAN"/>
    <property type="match status" value="1"/>
</dbReference>